<dbReference type="PATRIC" id="fig|294.125.peg.1685"/>
<dbReference type="EMBL" id="JXCQ01000010">
    <property type="protein sequence ID" value="KIR22954.1"/>
    <property type="molecule type" value="Genomic_DNA"/>
</dbReference>
<organism evidence="1 2">
    <name type="scientific">Pseudomonas fluorescens</name>
    <dbReference type="NCBI Taxonomy" id="294"/>
    <lineage>
        <taxon>Bacteria</taxon>
        <taxon>Pseudomonadati</taxon>
        <taxon>Pseudomonadota</taxon>
        <taxon>Gammaproteobacteria</taxon>
        <taxon>Pseudomonadales</taxon>
        <taxon>Pseudomonadaceae</taxon>
        <taxon>Pseudomonas</taxon>
    </lineage>
</organism>
<protein>
    <recommendedName>
        <fullName evidence="3">HEPN domain-containing protein</fullName>
    </recommendedName>
</protein>
<sequence length="175" mass="19814">MTATLAPWMVESAHKYLKAANILHRVDPNLLHIASVNAALGLEILLKSFIANVTKNEGKVHEKYRPNKDALKASYVMLKEKGEVGDKLDSHDLLLLFYAIPEEVRKAVNLHRFEMPIRTCRHVFAGSRYEYEAESPTGFCDTAIQTLNTLVPNTVHYYKQQGCTDSWIIAYPDVP</sequence>
<proteinExistence type="predicted"/>
<evidence type="ECO:0000313" key="2">
    <source>
        <dbReference type="Proteomes" id="UP000032210"/>
    </source>
</evidence>
<dbReference type="AlphaFoldDB" id="A0A0D0TLW2"/>
<dbReference type="RefSeq" id="WP_043047722.1">
    <property type="nucleotide sequence ID" value="NZ_JXCQ01000010.1"/>
</dbReference>
<gene>
    <name evidence="1" type="ORF">PFLU3_16370</name>
</gene>
<accession>A0A0D0TLW2</accession>
<reference evidence="1 2" key="1">
    <citation type="submission" date="2015-01" db="EMBL/GenBank/DDBJ databases">
        <title>Genome sequence of the beneficial rhizobacterium Pseudomonas fluorescens 2-79.</title>
        <authorList>
            <person name="Thuermer A."/>
            <person name="Daniel R."/>
        </authorList>
    </citation>
    <scope>NUCLEOTIDE SEQUENCE [LARGE SCALE GENOMIC DNA]</scope>
    <source>
        <strain evidence="1 2">2-79</strain>
    </source>
</reference>
<comment type="caution">
    <text evidence="1">The sequence shown here is derived from an EMBL/GenBank/DDBJ whole genome shotgun (WGS) entry which is preliminary data.</text>
</comment>
<dbReference type="Proteomes" id="UP000032210">
    <property type="component" value="Unassembled WGS sequence"/>
</dbReference>
<evidence type="ECO:0000313" key="1">
    <source>
        <dbReference type="EMBL" id="KIR22954.1"/>
    </source>
</evidence>
<name>A0A0D0TLW2_PSEFL</name>
<evidence type="ECO:0008006" key="3">
    <source>
        <dbReference type="Google" id="ProtNLM"/>
    </source>
</evidence>